<reference evidence="2" key="1">
    <citation type="submission" date="2020-01" db="EMBL/GenBank/DDBJ databases">
        <authorList>
            <person name="Richard D."/>
        </authorList>
    </citation>
    <scope>NUCLEOTIDE SEQUENCE</scope>
    <source>
        <strain evidence="2">JP541</strain>
    </source>
</reference>
<name>A0A8I0L5J9_XANCI</name>
<feature type="non-terminal residue" evidence="2">
    <location>
        <position position="1"/>
    </location>
</feature>
<comment type="caution">
    <text evidence="2">The sequence shown here is derived from an EMBL/GenBank/DDBJ whole genome shotgun (WGS) entry which is preliminary data.</text>
</comment>
<protein>
    <submittedName>
        <fullName evidence="2">GGDEF domain-containing protein</fullName>
    </submittedName>
</protein>
<dbReference type="EMBL" id="JAABFR010001672">
    <property type="protein sequence ID" value="MBD4338739.1"/>
    <property type="molecule type" value="Genomic_DNA"/>
</dbReference>
<gene>
    <name evidence="2" type="ORF">GUH15_22325</name>
</gene>
<evidence type="ECO:0000313" key="3">
    <source>
        <dbReference type="Proteomes" id="UP000653002"/>
    </source>
</evidence>
<keyword evidence="1" id="KW-0175">Coiled coil</keyword>
<evidence type="ECO:0000313" key="2">
    <source>
        <dbReference type="EMBL" id="MBD4338739.1"/>
    </source>
</evidence>
<dbReference type="AlphaFoldDB" id="A0A8I0L5J9"/>
<organism evidence="2 3">
    <name type="scientific">Xanthomonas citri pv. citri</name>
    <dbReference type="NCBI Taxonomy" id="611301"/>
    <lineage>
        <taxon>Bacteria</taxon>
        <taxon>Pseudomonadati</taxon>
        <taxon>Pseudomonadota</taxon>
        <taxon>Gammaproteobacteria</taxon>
        <taxon>Lysobacterales</taxon>
        <taxon>Lysobacteraceae</taxon>
        <taxon>Xanthomonas</taxon>
    </lineage>
</organism>
<dbReference type="Proteomes" id="UP000653002">
    <property type="component" value="Unassembled WGS sequence"/>
</dbReference>
<accession>A0A8I0L5J9</accession>
<proteinExistence type="predicted"/>
<sequence length="80" mass="9582">RMHKDNDAYLEAAGQYYELSEIMEKEKQAMIANMLDVRESLERANKKRREMEEANIRLLEKSETDALTRLANRFRLNDYL</sequence>
<feature type="coiled-coil region" evidence="1">
    <location>
        <begin position="34"/>
        <end position="64"/>
    </location>
</feature>
<evidence type="ECO:0000256" key="1">
    <source>
        <dbReference type="SAM" id="Coils"/>
    </source>
</evidence>
<feature type="non-terminal residue" evidence="2">
    <location>
        <position position="80"/>
    </location>
</feature>